<dbReference type="EMBL" id="MN740594">
    <property type="protein sequence ID" value="QHS78036.1"/>
    <property type="molecule type" value="Genomic_DNA"/>
</dbReference>
<dbReference type="AlphaFoldDB" id="A0A6C0AEB9"/>
<accession>A0A6C0AEB9</accession>
<sequence>MTKIIYFENVFNEDKILNLHKEFKWLLKQYIN</sequence>
<organism evidence="1">
    <name type="scientific">viral metagenome</name>
    <dbReference type="NCBI Taxonomy" id="1070528"/>
    <lineage>
        <taxon>unclassified sequences</taxon>
        <taxon>metagenomes</taxon>
        <taxon>organismal metagenomes</taxon>
    </lineage>
</organism>
<evidence type="ECO:0000313" key="1">
    <source>
        <dbReference type="EMBL" id="QHS78036.1"/>
    </source>
</evidence>
<reference evidence="1" key="1">
    <citation type="journal article" date="2020" name="Nature">
        <title>Giant virus diversity and host interactions through global metagenomics.</title>
        <authorList>
            <person name="Schulz F."/>
            <person name="Roux S."/>
            <person name="Paez-Espino D."/>
            <person name="Jungbluth S."/>
            <person name="Walsh D.A."/>
            <person name="Denef V.J."/>
            <person name="McMahon K.D."/>
            <person name="Konstantinidis K.T."/>
            <person name="Eloe-Fadrosh E.A."/>
            <person name="Kyrpides N.C."/>
            <person name="Woyke T."/>
        </authorList>
    </citation>
    <scope>NUCLEOTIDE SEQUENCE</scope>
    <source>
        <strain evidence="1">GVMAG-S-1021933-23</strain>
    </source>
</reference>
<protein>
    <submittedName>
        <fullName evidence="1">Uncharacterized protein</fullName>
    </submittedName>
</protein>
<name>A0A6C0AEB9_9ZZZZ</name>
<proteinExistence type="predicted"/>